<evidence type="ECO:0000256" key="8">
    <source>
        <dbReference type="HAMAP-Rule" id="MF_00451"/>
    </source>
</evidence>
<feature type="active site" description="Pros-phosphohistidine intermediate" evidence="8 9">
    <location>
        <position position="109"/>
    </location>
</feature>
<dbReference type="PROSITE" id="PS51374">
    <property type="entry name" value="NDPK_LIKE"/>
    <property type="match status" value="1"/>
</dbReference>
<dbReference type="GO" id="GO:0006228">
    <property type="term" value="P:UTP biosynthetic process"/>
    <property type="evidence" value="ECO:0007669"/>
    <property type="project" value="UniProtKB-UniRule"/>
</dbReference>
<evidence type="ECO:0000256" key="7">
    <source>
        <dbReference type="ARBA" id="ARBA00047945"/>
    </source>
</evidence>
<feature type="binding site" evidence="8 9">
    <location>
        <position position="85"/>
    </location>
    <ligand>
        <name>ATP</name>
        <dbReference type="ChEBI" id="CHEBI:30616"/>
    </ligand>
</feature>
<dbReference type="InterPro" id="IPR001564">
    <property type="entry name" value="Nucleoside_diP_kinase"/>
</dbReference>
<comment type="catalytic activity">
    <reaction evidence="7">
        <text>dZDP + ATP = dZTP + ADP</text>
        <dbReference type="Rhea" id="RHEA:67644"/>
        <dbReference type="ChEBI" id="CHEBI:30616"/>
        <dbReference type="ChEBI" id="CHEBI:172929"/>
        <dbReference type="ChEBI" id="CHEBI:172931"/>
        <dbReference type="ChEBI" id="CHEBI:456216"/>
    </reaction>
</comment>
<evidence type="ECO:0000256" key="6">
    <source>
        <dbReference type="ARBA" id="ARBA00024802"/>
    </source>
</evidence>
<reference evidence="12 13" key="1">
    <citation type="submission" date="2016-10" db="EMBL/GenBank/DDBJ databases">
        <title>Complete Genome Sequence of Peptococcaceae strain DCMF.</title>
        <authorList>
            <person name="Edwards R.J."/>
            <person name="Holland S.I."/>
            <person name="Deshpande N.P."/>
            <person name="Wong Y.K."/>
            <person name="Ertan H."/>
            <person name="Manefield M."/>
            <person name="Russell T.L."/>
            <person name="Lee M.J."/>
        </authorList>
    </citation>
    <scope>NUCLEOTIDE SEQUENCE [LARGE SCALE GENOMIC DNA]</scope>
    <source>
        <strain evidence="12 13">DCMF</strain>
    </source>
</reference>
<comment type="subcellular location">
    <subcellularLocation>
        <location evidence="8">Cytoplasm</location>
    </subcellularLocation>
</comment>
<dbReference type="PRINTS" id="PR01243">
    <property type="entry name" value="NUCDPKINASE"/>
</dbReference>
<accession>A0A3G1KX97</accession>
<evidence type="ECO:0000256" key="4">
    <source>
        <dbReference type="ARBA" id="ARBA00022777"/>
    </source>
</evidence>
<feature type="binding site" evidence="8 9">
    <location>
        <position position="96"/>
    </location>
    <ligand>
        <name>ATP</name>
        <dbReference type="ChEBI" id="CHEBI:30616"/>
    </ligand>
</feature>
<keyword evidence="4 8" id="KW-0418">Kinase</keyword>
<keyword evidence="8" id="KW-0067">ATP-binding</keyword>
<comment type="function">
    <text evidence="6">(Microbial infection) Catalyzes the phosphorylation of dZDP to dZTP, when the bacterium is infected by a phage that produces the substrate for the synthesis of dZTP (2- amino-2'-deoxyadenosine 5'-triphosphate), which is then used by the phage as a DNA polymerase substrate.</text>
</comment>
<dbReference type="Gene3D" id="3.30.70.141">
    <property type="entry name" value="Nucleoside diphosphate kinase-like domain"/>
    <property type="match status" value="1"/>
</dbReference>
<keyword evidence="8" id="KW-0547">Nucleotide-binding</keyword>
<dbReference type="NCBIfam" id="NF001908">
    <property type="entry name" value="PRK00668.1"/>
    <property type="match status" value="1"/>
</dbReference>
<feature type="domain" description="Nucleoside diphosphate kinase-like" evidence="11">
    <location>
        <begin position="1"/>
        <end position="132"/>
    </location>
</feature>
<dbReference type="InterPro" id="IPR034907">
    <property type="entry name" value="NDK-like_dom"/>
</dbReference>
<evidence type="ECO:0000313" key="12">
    <source>
        <dbReference type="EMBL" id="ATW27017.1"/>
    </source>
</evidence>
<dbReference type="HAMAP" id="MF_00451">
    <property type="entry name" value="NDP_kinase"/>
    <property type="match status" value="1"/>
</dbReference>
<dbReference type="GO" id="GO:0005737">
    <property type="term" value="C:cytoplasm"/>
    <property type="evidence" value="ECO:0007669"/>
    <property type="project" value="UniProtKB-SubCell"/>
</dbReference>
<dbReference type="PANTHER" id="PTHR11349">
    <property type="entry name" value="NUCLEOSIDE DIPHOSPHATE KINASE"/>
    <property type="match status" value="1"/>
</dbReference>
<dbReference type="Pfam" id="PF00334">
    <property type="entry name" value="NDK"/>
    <property type="match status" value="1"/>
</dbReference>
<evidence type="ECO:0000256" key="5">
    <source>
        <dbReference type="ARBA" id="ARBA00023080"/>
    </source>
</evidence>
<feature type="binding site" evidence="8 9">
    <location>
        <position position="79"/>
    </location>
    <ligand>
        <name>ATP</name>
        <dbReference type="ChEBI" id="CHEBI:30616"/>
    </ligand>
</feature>
<evidence type="ECO:0000256" key="9">
    <source>
        <dbReference type="PROSITE-ProRule" id="PRU00706"/>
    </source>
</evidence>
<dbReference type="EMBL" id="CP017634">
    <property type="protein sequence ID" value="ATW27017.1"/>
    <property type="molecule type" value="Genomic_DNA"/>
</dbReference>
<comment type="similarity">
    <text evidence="2 8 9 10">Belongs to the NDK family.</text>
</comment>
<keyword evidence="3 8" id="KW-0808">Transferase</keyword>
<feature type="binding site" evidence="8 9">
    <location>
        <position position="3"/>
    </location>
    <ligand>
        <name>ATP</name>
        <dbReference type="ChEBI" id="CHEBI:30616"/>
    </ligand>
</feature>
<dbReference type="GO" id="GO:0004550">
    <property type="term" value="F:nucleoside diphosphate kinase activity"/>
    <property type="evidence" value="ECO:0007669"/>
    <property type="project" value="UniProtKB-UniRule"/>
</dbReference>
<dbReference type="Proteomes" id="UP000323521">
    <property type="component" value="Chromosome"/>
</dbReference>
<keyword evidence="13" id="KW-1185">Reference proteome</keyword>
<proteinExistence type="inferred from homology"/>
<feature type="binding site" evidence="8 9">
    <location>
        <position position="51"/>
    </location>
    <ligand>
        <name>ATP</name>
        <dbReference type="ChEBI" id="CHEBI:30616"/>
    </ligand>
</feature>
<gene>
    <name evidence="8" type="primary">ndk</name>
    <name evidence="12" type="ORF">DCMF_21640</name>
</gene>
<dbReference type="CDD" id="cd04413">
    <property type="entry name" value="NDPk_I"/>
    <property type="match status" value="1"/>
</dbReference>
<keyword evidence="8" id="KW-0963">Cytoplasm</keyword>
<dbReference type="FunFam" id="3.30.70.141:FF:000002">
    <property type="entry name" value="Nucleoside diphosphate kinase"/>
    <property type="match status" value="1"/>
</dbReference>
<protein>
    <recommendedName>
        <fullName evidence="8">Nucleoside diphosphate kinase</fullName>
        <shortName evidence="8">NDK</shortName>
        <shortName evidence="8">NDP kinase</shortName>
        <ecNumber evidence="8">2.7.4.6</ecNumber>
    </recommendedName>
    <alternativeName>
        <fullName evidence="8">Nucleoside-2-P kinase</fullName>
    </alternativeName>
</protein>
<keyword evidence="8" id="KW-0479">Metal-binding</keyword>
<evidence type="ECO:0000256" key="2">
    <source>
        <dbReference type="ARBA" id="ARBA00008142"/>
    </source>
</evidence>
<keyword evidence="8" id="KW-0597">Phosphoprotein</keyword>
<name>A0A3G1KX97_FORW1</name>
<evidence type="ECO:0000256" key="10">
    <source>
        <dbReference type="RuleBase" id="RU004011"/>
    </source>
</evidence>
<dbReference type="AlphaFoldDB" id="A0A3G1KX97"/>
<dbReference type="GO" id="GO:0005524">
    <property type="term" value="F:ATP binding"/>
    <property type="evidence" value="ECO:0007669"/>
    <property type="project" value="UniProtKB-UniRule"/>
</dbReference>
<evidence type="ECO:0000259" key="11">
    <source>
        <dbReference type="SMART" id="SM00562"/>
    </source>
</evidence>
<dbReference type="GO" id="GO:0046872">
    <property type="term" value="F:metal ion binding"/>
    <property type="evidence" value="ECO:0007669"/>
    <property type="project" value="UniProtKB-KW"/>
</dbReference>
<evidence type="ECO:0000313" key="13">
    <source>
        <dbReference type="Proteomes" id="UP000323521"/>
    </source>
</evidence>
<dbReference type="EC" id="2.7.4.6" evidence="8"/>
<comment type="catalytic activity">
    <reaction evidence="8">
        <text>a ribonucleoside 5'-diphosphate + ATP = a ribonucleoside 5'-triphosphate + ADP</text>
        <dbReference type="Rhea" id="RHEA:18113"/>
        <dbReference type="ChEBI" id="CHEBI:30616"/>
        <dbReference type="ChEBI" id="CHEBI:57930"/>
        <dbReference type="ChEBI" id="CHEBI:61557"/>
        <dbReference type="ChEBI" id="CHEBI:456216"/>
        <dbReference type="EC" id="2.7.4.6"/>
    </reaction>
</comment>
<keyword evidence="5 8" id="KW-0546">Nucleotide metabolism</keyword>
<dbReference type="InterPro" id="IPR036850">
    <property type="entry name" value="NDK-like_dom_sf"/>
</dbReference>
<feature type="binding site" evidence="8 9">
    <location>
        <position position="106"/>
    </location>
    <ligand>
        <name>ATP</name>
        <dbReference type="ChEBI" id="CHEBI:30616"/>
    </ligand>
</feature>
<dbReference type="GO" id="GO:0006241">
    <property type="term" value="P:CTP biosynthetic process"/>
    <property type="evidence" value="ECO:0007669"/>
    <property type="project" value="UniProtKB-UniRule"/>
</dbReference>
<dbReference type="GO" id="GO:0006183">
    <property type="term" value="P:GTP biosynthetic process"/>
    <property type="evidence" value="ECO:0007669"/>
    <property type="project" value="UniProtKB-UniRule"/>
</dbReference>
<evidence type="ECO:0000256" key="3">
    <source>
        <dbReference type="ARBA" id="ARBA00022679"/>
    </source>
</evidence>
<comment type="catalytic activity">
    <reaction evidence="8">
        <text>a 2'-deoxyribonucleoside 5'-diphosphate + ATP = a 2'-deoxyribonucleoside 5'-triphosphate + ADP</text>
        <dbReference type="Rhea" id="RHEA:44640"/>
        <dbReference type="ChEBI" id="CHEBI:30616"/>
        <dbReference type="ChEBI" id="CHEBI:61560"/>
        <dbReference type="ChEBI" id="CHEBI:73316"/>
        <dbReference type="ChEBI" id="CHEBI:456216"/>
        <dbReference type="EC" id="2.7.4.6"/>
    </reaction>
</comment>
<keyword evidence="8" id="KW-0460">Magnesium</keyword>
<dbReference type="SMART" id="SM00562">
    <property type="entry name" value="NDK"/>
    <property type="match status" value="1"/>
</dbReference>
<organism evidence="12 13">
    <name type="scientific">Formimonas warabiya</name>
    <dbReference type="NCBI Taxonomy" id="1761012"/>
    <lineage>
        <taxon>Bacteria</taxon>
        <taxon>Bacillati</taxon>
        <taxon>Bacillota</taxon>
        <taxon>Clostridia</taxon>
        <taxon>Eubacteriales</taxon>
        <taxon>Peptococcaceae</taxon>
        <taxon>Candidatus Formimonas</taxon>
    </lineage>
</organism>
<dbReference type="SUPFAM" id="SSF54919">
    <property type="entry name" value="Nucleoside diphosphate kinase, NDK"/>
    <property type="match status" value="1"/>
</dbReference>
<comment type="subunit">
    <text evidence="8">Homotetramer.</text>
</comment>
<comment type="function">
    <text evidence="8">Major role in the synthesis of nucleoside triphosphates other than ATP. The ATP gamma phosphate is transferred to the NDP beta phosphate via a ping-pong mechanism, using a phosphorylated active-site intermediate.</text>
</comment>
<evidence type="ECO:0000256" key="1">
    <source>
        <dbReference type="ARBA" id="ARBA00001946"/>
    </source>
</evidence>
<comment type="cofactor">
    <cofactor evidence="1 8">
        <name>Mg(2+)</name>
        <dbReference type="ChEBI" id="CHEBI:18420"/>
    </cofactor>
</comment>
<dbReference type="KEGG" id="fwa:DCMF_21640"/>
<sequence>MIKPDGVQRNLIGKIISRLEDKGLKLVAIKFLRLTKEQAAEHYREHAGKEFYERLISLITSAPVVAMVWEGKNAVFIVRKLMGATDPAQADAGSIRGLYGMSMGRNIIHGADSVDSARREISIYFRPEELVSYEKTLETWIYEEK</sequence>